<comment type="similarity">
    <text evidence="1">Belongs to the DNA mismatch repair MutL/HexB family.</text>
</comment>
<dbReference type="GO" id="GO:0006298">
    <property type="term" value="P:mismatch repair"/>
    <property type="evidence" value="ECO:0007669"/>
    <property type="project" value="InterPro"/>
</dbReference>
<feature type="compositionally biased region" description="Acidic residues" evidence="3">
    <location>
        <begin position="407"/>
        <end position="420"/>
    </location>
</feature>
<gene>
    <name evidence="5" type="ORF">LCOR_09710.1</name>
</gene>
<dbReference type="PANTHER" id="PTHR10073:SF54">
    <property type="entry name" value="PMS1 PROTEIN HOMOLOG 1"/>
    <property type="match status" value="1"/>
</dbReference>
<dbReference type="SMART" id="SM01340">
    <property type="entry name" value="DNA_mis_repair"/>
    <property type="match status" value="1"/>
</dbReference>
<feature type="compositionally biased region" description="Polar residues" evidence="3">
    <location>
        <begin position="510"/>
        <end position="526"/>
    </location>
</feature>
<sequence>MDSSTSPRSIQALDQVTVRNLHSGQAIVDIETIVKELVEYVLFYSRHGTSKITAMVSVKATVLAWLYVTAHQRYPHSKILTSLQPLDLEVFWSMCLHDDMLTANQYIIGEALNSINDIAESMQITTKTIHDTIAKEYQLDQRGYVQSEKPSAAISKSGTMVAVYHPFSSLPVRRQVAQKGSTGFAKKVQELAIKYSIAYPSVRFALVQVSDSVSHKKEPAWIKPMTSCLQEAIAYIFGTRLASMLEYCIRGDDTVTLECLFPKAKSDPSIVNKGDRIYVFVNKRPINYARSELKEMVSIIRKRYQQAAALSDGAPSSSCNPFMYIDIQLNADQYDVNVEPGKTAVMLHHKENIINLVTELMDQFYGAPIDKLLDRASNQPSSSNIDPLREQSKGVESPNRPNNPDVSELDELIESPDIDESASNHASDSIQSTPSPRAEENNSNDGGDMLVDSDEDDTLRSSGNWKYSMFSQDSDNDGEEDQLLPDDEEETADEPRRVPTLSEWLESAGPPTSSMVSKEQDTPMQISSSIQHIPNEIDQHVQTPVRLRASSVESHPAQSHDQPMQPEGQQRGRSVPPFISNDMDWQLEPSYARNTIPATISSQPHHWVSSNILTSSPPLERPSTSTTARERPLGTQQPTLYDMFRSQPSHTHRSSSSNITSSRSIPTAPLPSASNSPKASHQHTQATASSNIEQVPNTSITSQPSAIVPDISNSITPTRGSPPASDMMRKRQRLINFEEQQKHDQQQLTATLNLESNVDCDKEKIQKTYHLRFAGLSGLDHRSFGDPPLFSSRPSDHDTDWHIHRLDQGFILYTRNAKHQDALGDVAYEIGIVDLARASMLYAFDCLVRNKKLIAKKGLEKSIQVTISQEDPVYSIIPELKSYEKHGVDEDGQPRLYHRVTDDRIVANGFQIQWRREQETAEIILQIICIYDFGSTLKYDVSDLRELLLVIQQQQQYQLPAYDEERQDFSMMRPKKVITYLHRVAALPQAPERQASDVEVVKHLFSNGRLVWRKEKDANCEYQVAYERIEDDQAVDDAMEKPSAPIAYIAYHMFPSD</sequence>
<dbReference type="STRING" id="1263082.A0A068S928"/>
<dbReference type="InterPro" id="IPR036890">
    <property type="entry name" value="HATPase_C_sf"/>
</dbReference>
<dbReference type="GO" id="GO:0032389">
    <property type="term" value="C:MutLalpha complex"/>
    <property type="evidence" value="ECO:0007669"/>
    <property type="project" value="TreeGrafter"/>
</dbReference>
<feature type="compositionally biased region" description="Low complexity" evidence="3">
    <location>
        <begin position="646"/>
        <end position="666"/>
    </location>
</feature>
<evidence type="ECO:0000256" key="2">
    <source>
        <dbReference type="ARBA" id="ARBA00022763"/>
    </source>
</evidence>
<comment type="caution">
    <text evidence="5">The sequence shown here is derived from an EMBL/GenBank/DDBJ whole genome shotgun (WGS) entry which is preliminary data.</text>
</comment>
<keyword evidence="6" id="KW-1185">Reference proteome</keyword>
<reference evidence="5" key="1">
    <citation type="submission" date="2013-08" db="EMBL/GenBank/DDBJ databases">
        <title>Gene expansion shapes genome architecture in the human pathogen Lichtheimia corymbifera: an evolutionary genomics analysis in the ancient terrestrial Mucorales (Mucoromycotina).</title>
        <authorList>
            <person name="Schwartze V.U."/>
            <person name="Winter S."/>
            <person name="Shelest E."/>
            <person name="Marcet-Houben M."/>
            <person name="Horn F."/>
            <person name="Wehner S."/>
            <person name="Hoffmann K."/>
            <person name="Riege K."/>
            <person name="Sammeth M."/>
            <person name="Nowrousian M."/>
            <person name="Valiante V."/>
            <person name="Linde J."/>
            <person name="Jacobsen I.D."/>
            <person name="Marz M."/>
            <person name="Brakhage A.A."/>
            <person name="Gabaldon T."/>
            <person name="Bocker S."/>
            <person name="Voigt K."/>
        </authorList>
    </citation>
    <scope>NUCLEOTIDE SEQUENCE [LARGE SCALE GENOMIC DNA]</scope>
    <source>
        <strain evidence="5">FSU 9682</strain>
    </source>
</reference>
<organism evidence="5 6">
    <name type="scientific">Lichtheimia corymbifera JMRC:FSU:9682</name>
    <dbReference type="NCBI Taxonomy" id="1263082"/>
    <lineage>
        <taxon>Eukaryota</taxon>
        <taxon>Fungi</taxon>
        <taxon>Fungi incertae sedis</taxon>
        <taxon>Mucoromycota</taxon>
        <taxon>Mucoromycotina</taxon>
        <taxon>Mucoromycetes</taxon>
        <taxon>Mucorales</taxon>
        <taxon>Lichtheimiaceae</taxon>
        <taxon>Lichtheimia</taxon>
    </lineage>
</organism>
<dbReference type="OrthoDB" id="10263226at2759"/>
<dbReference type="SUPFAM" id="SSF54211">
    <property type="entry name" value="Ribosomal protein S5 domain 2-like"/>
    <property type="match status" value="1"/>
</dbReference>
<dbReference type="Gene3D" id="3.30.565.10">
    <property type="entry name" value="Histidine kinase-like ATPase, C-terminal domain"/>
    <property type="match status" value="1"/>
</dbReference>
<feature type="compositionally biased region" description="Polar residues" evidence="3">
    <location>
        <begin position="376"/>
        <end position="385"/>
    </location>
</feature>
<dbReference type="AlphaFoldDB" id="A0A068S928"/>
<evidence type="ECO:0000313" key="6">
    <source>
        <dbReference type="Proteomes" id="UP000027586"/>
    </source>
</evidence>
<evidence type="ECO:0000256" key="3">
    <source>
        <dbReference type="SAM" id="MobiDB-lite"/>
    </source>
</evidence>
<dbReference type="EMBL" id="CBTN010000061">
    <property type="protein sequence ID" value="CDH58863.1"/>
    <property type="molecule type" value="Genomic_DNA"/>
</dbReference>
<dbReference type="InterPro" id="IPR038973">
    <property type="entry name" value="MutL/Mlh/Pms-like"/>
</dbReference>
<dbReference type="GO" id="GO:0030983">
    <property type="term" value="F:mismatched DNA binding"/>
    <property type="evidence" value="ECO:0007669"/>
    <property type="project" value="InterPro"/>
</dbReference>
<proteinExistence type="inferred from homology"/>
<feature type="compositionally biased region" description="Polar residues" evidence="3">
    <location>
        <begin position="460"/>
        <end position="473"/>
    </location>
</feature>
<dbReference type="CDD" id="cd00782">
    <property type="entry name" value="MutL_Trans"/>
    <property type="match status" value="1"/>
</dbReference>
<feature type="compositionally biased region" description="Polar residues" evidence="3">
    <location>
        <begin position="672"/>
        <end position="719"/>
    </location>
</feature>
<protein>
    <submittedName>
        <fullName evidence="5">Pms1 protein homolog 1</fullName>
    </submittedName>
</protein>
<dbReference type="PANTHER" id="PTHR10073">
    <property type="entry name" value="DNA MISMATCH REPAIR PROTEIN MLH, PMS, MUTL"/>
    <property type="match status" value="1"/>
</dbReference>
<dbReference type="Proteomes" id="UP000027586">
    <property type="component" value="Unassembled WGS sequence"/>
</dbReference>
<dbReference type="InterPro" id="IPR020568">
    <property type="entry name" value="Ribosomal_Su5_D2-typ_SF"/>
</dbReference>
<dbReference type="Pfam" id="PF01119">
    <property type="entry name" value="DNA_mis_repair"/>
    <property type="match status" value="1"/>
</dbReference>
<dbReference type="GO" id="GO:0016887">
    <property type="term" value="F:ATP hydrolysis activity"/>
    <property type="evidence" value="ECO:0007669"/>
    <property type="project" value="InterPro"/>
</dbReference>
<feature type="compositionally biased region" description="Polar residues" evidence="3">
    <location>
        <begin position="421"/>
        <end position="445"/>
    </location>
</feature>
<feature type="domain" description="DNA mismatch repair protein S5" evidence="4">
    <location>
        <begin position="233"/>
        <end position="366"/>
    </location>
</feature>
<feature type="region of interest" description="Disordered" evidence="3">
    <location>
        <begin position="608"/>
        <end position="726"/>
    </location>
</feature>
<dbReference type="SUPFAM" id="SSF55874">
    <property type="entry name" value="ATPase domain of HSP90 chaperone/DNA topoisomerase II/histidine kinase"/>
    <property type="match status" value="1"/>
</dbReference>
<evidence type="ECO:0000313" key="5">
    <source>
        <dbReference type="EMBL" id="CDH58863.1"/>
    </source>
</evidence>
<dbReference type="VEuPathDB" id="FungiDB:LCOR_09710.1"/>
<keyword evidence="2" id="KW-0227">DNA damage</keyword>
<dbReference type="InterPro" id="IPR013507">
    <property type="entry name" value="DNA_mismatch_S5_2-like"/>
</dbReference>
<feature type="compositionally biased region" description="Polar residues" evidence="3">
    <location>
        <begin position="551"/>
        <end position="572"/>
    </location>
</feature>
<dbReference type="GO" id="GO:0140664">
    <property type="term" value="F:ATP-dependent DNA damage sensor activity"/>
    <property type="evidence" value="ECO:0007669"/>
    <property type="project" value="InterPro"/>
</dbReference>
<feature type="region of interest" description="Disordered" evidence="3">
    <location>
        <begin position="375"/>
        <end position="526"/>
    </location>
</feature>
<name>A0A068S928_9FUNG</name>
<feature type="compositionally biased region" description="Polar residues" evidence="3">
    <location>
        <begin position="608"/>
        <end position="627"/>
    </location>
</feature>
<dbReference type="GO" id="GO:0005524">
    <property type="term" value="F:ATP binding"/>
    <property type="evidence" value="ECO:0007669"/>
    <property type="project" value="InterPro"/>
</dbReference>
<evidence type="ECO:0000259" key="4">
    <source>
        <dbReference type="SMART" id="SM01340"/>
    </source>
</evidence>
<feature type="region of interest" description="Disordered" evidence="3">
    <location>
        <begin position="547"/>
        <end position="582"/>
    </location>
</feature>
<evidence type="ECO:0000256" key="1">
    <source>
        <dbReference type="ARBA" id="ARBA00006082"/>
    </source>
</evidence>
<feature type="compositionally biased region" description="Acidic residues" evidence="3">
    <location>
        <begin position="474"/>
        <end position="492"/>
    </location>
</feature>
<accession>A0A068S928</accession>
<dbReference type="InterPro" id="IPR014721">
    <property type="entry name" value="Ribsml_uS5_D2-typ_fold_subgr"/>
</dbReference>
<dbReference type="Gene3D" id="3.30.230.10">
    <property type="match status" value="1"/>
</dbReference>